<reference evidence="2" key="1">
    <citation type="submission" date="2018-03" db="EMBL/GenBank/DDBJ databases">
        <title>The relapsing fever spirochete Borrelia turicatae persists in the highly oxidative environment of its soft-bodied tick vector.</title>
        <authorList>
            <person name="Bourret T.J."/>
            <person name="Boyle W.K."/>
            <person name="Valenzuela J.G."/>
            <person name="Oliveira F."/>
            <person name="Lopez J.E."/>
        </authorList>
    </citation>
    <scope>NUCLEOTIDE SEQUENCE</scope>
    <source>
        <strain evidence="2">Kansas strain/isolate</strain>
        <tissue evidence="2">Salivary glands</tissue>
    </source>
</reference>
<feature type="signal peptide" evidence="1">
    <location>
        <begin position="1"/>
        <end position="22"/>
    </location>
</feature>
<evidence type="ECO:0000256" key="1">
    <source>
        <dbReference type="SAM" id="SignalP"/>
    </source>
</evidence>
<protein>
    <submittedName>
        <fullName evidence="2">Putative salivary secreted protein</fullName>
    </submittedName>
</protein>
<name>A0A2R5LAU2_9ACAR</name>
<sequence length="122" mass="13470">MIALAIIVVVLTCSQQWDPVNGCSYPACRADAINNLKDRIKYKNRFLACSYQPEPDSSCPCYNTEENGALCWGIIWNYGCKYYCLNKPHNVVHHPDGAPCMIPDTAPTGNCSKGDCHKINAG</sequence>
<evidence type="ECO:0000313" key="2">
    <source>
        <dbReference type="EMBL" id="MBY06609.1"/>
    </source>
</evidence>
<feature type="chain" id="PRO_5015362130" evidence="1">
    <location>
        <begin position="23"/>
        <end position="122"/>
    </location>
</feature>
<proteinExistence type="predicted"/>
<dbReference type="AlphaFoldDB" id="A0A2R5LAU2"/>
<keyword evidence="1" id="KW-0732">Signal</keyword>
<accession>A0A2R5LAU2</accession>
<organism evidence="2">
    <name type="scientific">Ornithodoros turicata</name>
    <dbReference type="NCBI Taxonomy" id="34597"/>
    <lineage>
        <taxon>Eukaryota</taxon>
        <taxon>Metazoa</taxon>
        <taxon>Ecdysozoa</taxon>
        <taxon>Arthropoda</taxon>
        <taxon>Chelicerata</taxon>
        <taxon>Arachnida</taxon>
        <taxon>Acari</taxon>
        <taxon>Parasitiformes</taxon>
        <taxon>Ixodida</taxon>
        <taxon>Ixodoidea</taxon>
        <taxon>Argasidae</taxon>
        <taxon>Ornithodorinae</taxon>
        <taxon>Ornithodoros</taxon>
    </lineage>
</organism>
<dbReference type="EMBL" id="GGLE01002483">
    <property type="protein sequence ID" value="MBY06609.1"/>
    <property type="molecule type" value="Transcribed_RNA"/>
</dbReference>